<keyword evidence="2" id="KW-0012">Acyltransferase</keyword>
<dbReference type="EMBL" id="MGDB01000007">
    <property type="protein sequence ID" value="OGL43275.1"/>
    <property type="molecule type" value="Genomic_DNA"/>
</dbReference>
<dbReference type="InterPro" id="IPR050065">
    <property type="entry name" value="GlmU-like"/>
</dbReference>
<dbReference type="SUPFAM" id="SSF51161">
    <property type="entry name" value="Trimeric LpxA-like enzymes"/>
    <property type="match status" value="1"/>
</dbReference>
<dbReference type="PANTHER" id="PTHR43584">
    <property type="entry name" value="NUCLEOTIDYL TRANSFERASE"/>
    <property type="match status" value="1"/>
</dbReference>
<dbReference type="AlphaFoldDB" id="A0A1F7RNX9"/>
<feature type="domain" description="Mannose-1-phosphate guanyltransferase C-terminal" evidence="3">
    <location>
        <begin position="59"/>
        <end position="157"/>
    </location>
</feature>
<accession>A0A1F7RNX9</accession>
<protein>
    <submittedName>
        <fullName evidence="4">Glucose-1-phosphate thymidylyltransferase</fullName>
    </submittedName>
</protein>
<comment type="caution">
    <text evidence="4">The sequence shown here is derived from an EMBL/GenBank/DDBJ whole genome shotgun (WGS) entry which is preliminary data.</text>
</comment>
<proteinExistence type="predicted"/>
<dbReference type="Pfam" id="PF25087">
    <property type="entry name" value="GMPPB_C"/>
    <property type="match status" value="1"/>
</dbReference>
<evidence type="ECO:0000256" key="2">
    <source>
        <dbReference type="ARBA" id="ARBA00023315"/>
    </source>
</evidence>
<dbReference type="Gene3D" id="2.160.10.10">
    <property type="entry name" value="Hexapeptide repeat proteins"/>
    <property type="match status" value="1"/>
</dbReference>
<dbReference type="PANTHER" id="PTHR43584:SF8">
    <property type="entry name" value="N-ACETYLMURAMATE ALPHA-1-PHOSPHATE URIDYLYLTRANSFERASE"/>
    <property type="match status" value="1"/>
</dbReference>
<evidence type="ECO:0000313" key="5">
    <source>
        <dbReference type="Proteomes" id="UP000178526"/>
    </source>
</evidence>
<dbReference type="GO" id="GO:0016779">
    <property type="term" value="F:nucleotidyltransferase activity"/>
    <property type="evidence" value="ECO:0007669"/>
    <property type="project" value="UniProtKB-ARBA"/>
</dbReference>
<organism evidence="4 5">
    <name type="scientific">Candidatus Schekmanbacteria bacterium GWA2_38_11</name>
    <dbReference type="NCBI Taxonomy" id="1817876"/>
    <lineage>
        <taxon>Bacteria</taxon>
        <taxon>Candidatus Schekmaniibacteriota</taxon>
    </lineage>
</organism>
<dbReference type="InterPro" id="IPR011004">
    <property type="entry name" value="Trimer_LpxA-like_sf"/>
</dbReference>
<name>A0A1F7RNX9_9BACT</name>
<keyword evidence="1 4" id="KW-0808">Transferase</keyword>
<evidence type="ECO:0000259" key="3">
    <source>
        <dbReference type="Pfam" id="PF25087"/>
    </source>
</evidence>
<evidence type="ECO:0000313" key="4">
    <source>
        <dbReference type="EMBL" id="OGL43275.1"/>
    </source>
</evidence>
<dbReference type="CDD" id="cd05636">
    <property type="entry name" value="LbH_G1P_TT_C_like"/>
    <property type="match status" value="1"/>
</dbReference>
<dbReference type="GO" id="GO:0016746">
    <property type="term" value="F:acyltransferase activity"/>
    <property type="evidence" value="ECO:0007669"/>
    <property type="project" value="UniProtKB-KW"/>
</dbReference>
<sequence>MLRPSDFFDLSSFKHKGLFEGLEFVWDCFKILPDYLKKNLKPTINSKIPHSVYLHGNYIYIGENTTVEPGTVIKSPAIIGDNVEIRSCAYIRENVIIGDNCVIGHATELKNSIMLNNSHAPHFNYLGDSVLGNNVNLGAGTILSNYKISVDKSIKIKIDDKVYDTGLIKLGAIMGDNSESGCNSVLNPGTLVGKRSLIYPLVLARGYIPPDTIVKLRQNLETSRLK</sequence>
<reference evidence="4 5" key="1">
    <citation type="journal article" date="2016" name="Nat. Commun.">
        <title>Thousands of microbial genomes shed light on interconnected biogeochemical processes in an aquifer system.</title>
        <authorList>
            <person name="Anantharaman K."/>
            <person name="Brown C.T."/>
            <person name="Hug L.A."/>
            <person name="Sharon I."/>
            <person name="Castelle C.J."/>
            <person name="Probst A.J."/>
            <person name="Thomas B.C."/>
            <person name="Singh A."/>
            <person name="Wilkins M.J."/>
            <person name="Karaoz U."/>
            <person name="Brodie E.L."/>
            <person name="Williams K.H."/>
            <person name="Hubbard S.S."/>
            <person name="Banfield J.F."/>
        </authorList>
    </citation>
    <scope>NUCLEOTIDE SEQUENCE [LARGE SCALE GENOMIC DNA]</scope>
</reference>
<dbReference type="InterPro" id="IPR056729">
    <property type="entry name" value="GMPPB_C"/>
</dbReference>
<dbReference type="Proteomes" id="UP000178526">
    <property type="component" value="Unassembled WGS sequence"/>
</dbReference>
<gene>
    <name evidence="4" type="ORF">A2042_01545</name>
</gene>
<evidence type="ECO:0000256" key="1">
    <source>
        <dbReference type="ARBA" id="ARBA00022679"/>
    </source>
</evidence>